<dbReference type="AlphaFoldDB" id="K0EZ42"/>
<organism evidence="1 2">
    <name type="scientific">Nocardia brasiliensis (strain ATCC 700358 / HUJEG-1)</name>
    <dbReference type="NCBI Taxonomy" id="1133849"/>
    <lineage>
        <taxon>Bacteria</taxon>
        <taxon>Bacillati</taxon>
        <taxon>Actinomycetota</taxon>
        <taxon>Actinomycetes</taxon>
        <taxon>Mycobacteriales</taxon>
        <taxon>Nocardiaceae</taxon>
        <taxon>Nocardia</taxon>
    </lineage>
</organism>
<accession>K0EZ42</accession>
<dbReference type="EMBL" id="CP003876">
    <property type="protein sequence ID" value="AFU02762.1"/>
    <property type="molecule type" value="Genomic_DNA"/>
</dbReference>
<dbReference type="HOGENOM" id="CLU_2602477_0_0_11"/>
<dbReference type="KEGG" id="nbr:O3I_024035"/>
<evidence type="ECO:0000313" key="1">
    <source>
        <dbReference type="EMBL" id="AFU02762.1"/>
    </source>
</evidence>
<proteinExistence type="predicted"/>
<name>K0EZ42_NOCB7</name>
<reference evidence="1 2" key="1">
    <citation type="journal article" date="2012" name="J. Bacteriol.">
        <title>Complete genome sequence of Nocardia brasiliensis HUJEG-1.</title>
        <authorList>
            <person name="Vera-Cabrera L."/>
            <person name="Ortiz-Lopez R."/>
            <person name="Elizondo-Gonzalez R."/>
            <person name="Perez-Maya A.A."/>
            <person name="Ocampo-Candiani J."/>
        </authorList>
    </citation>
    <scope>NUCLEOTIDE SEQUENCE [LARGE SCALE GENOMIC DNA]</scope>
    <source>
        <strain evidence="2">ATCC 700358</strain>
    </source>
</reference>
<evidence type="ECO:0000313" key="2">
    <source>
        <dbReference type="Proteomes" id="UP000006304"/>
    </source>
</evidence>
<keyword evidence="2" id="KW-1185">Reference proteome</keyword>
<protein>
    <submittedName>
        <fullName evidence="1">Uncharacterized protein</fullName>
    </submittedName>
</protein>
<dbReference type="Proteomes" id="UP000006304">
    <property type="component" value="Chromosome"/>
</dbReference>
<gene>
    <name evidence="1" type="ORF">O3I_024035</name>
</gene>
<sequence>MKIDYRSPERMEFEVGRVEFDDPQYSSGGGYYLSGCYVRRAGRETGSDRYYVVLRMYQIYDEGVASAIADTKPPVLISW</sequence>